<dbReference type="EMBL" id="GGEC01059668">
    <property type="protein sequence ID" value="MBX40152.1"/>
    <property type="molecule type" value="Transcribed_RNA"/>
</dbReference>
<evidence type="ECO:0000313" key="1">
    <source>
        <dbReference type="EMBL" id="MBX40152.1"/>
    </source>
</evidence>
<proteinExistence type="predicted"/>
<name>A0A2P2NCK2_RHIMU</name>
<protein>
    <submittedName>
        <fullName evidence="1">Uncharacterized protein</fullName>
    </submittedName>
</protein>
<sequence length="49" mass="5935">MSYFSLHMHIHNEISKYGNSLYTHCLTQHMLRDSIICFLYINKNWTLCL</sequence>
<accession>A0A2P2NCK2</accession>
<dbReference type="AlphaFoldDB" id="A0A2P2NCK2"/>
<reference evidence="1" key="1">
    <citation type="submission" date="2018-02" db="EMBL/GenBank/DDBJ databases">
        <title>Rhizophora mucronata_Transcriptome.</title>
        <authorList>
            <person name="Meera S.P."/>
            <person name="Sreeshan A."/>
            <person name="Augustine A."/>
        </authorList>
    </citation>
    <scope>NUCLEOTIDE SEQUENCE</scope>
    <source>
        <tissue evidence="1">Leaf</tissue>
    </source>
</reference>
<organism evidence="1">
    <name type="scientific">Rhizophora mucronata</name>
    <name type="common">Asiatic mangrove</name>
    <dbReference type="NCBI Taxonomy" id="61149"/>
    <lineage>
        <taxon>Eukaryota</taxon>
        <taxon>Viridiplantae</taxon>
        <taxon>Streptophyta</taxon>
        <taxon>Embryophyta</taxon>
        <taxon>Tracheophyta</taxon>
        <taxon>Spermatophyta</taxon>
        <taxon>Magnoliopsida</taxon>
        <taxon>eudicotyledons</taxon>
        <taxon>Gunneridae</taxon>
        <taxon>Pentapetalae</taxon>
        <taxon>rosids</taxon>
        <taxon>fabids</taxon>
        <taxon>Malpighiales</taxon>
        <taxon>Rhizophoraceae</taxon>
        <taxon>Rhizophora</taxon>
    </lineage>
</organism>